<sequence>MRCFKFPKSLCNHINGDLAKFWWGNSEFGSKMHWKAWKFLGASKEKGGLGFRDLNSFNVALWGSNVEEFG</sequence>
<reference evidence="2" key="1">
    <citation type="journal article" date="2020" name="Plant J.">
        <title>Transposons played a major role in the diversification between the closely related almond and peach genomes: results from the almond genome sequence.</title>
        <authorList>
            <person name="Alioto T."/>
            <person name="Alexiou K.G."/>
            <person name="Bardil A."/>
            <person name="Barteri F."/>
            <person name="Castanera R."/>
            <person name="Cruz F."/>
            <person name="Dhingra A."/>
            <person name="Duval H."/>
            <person name="Fernandez I Marti A."/>
            <person name="Frias L."/>
            <person name="Galan B."/>
            <person name="Garcia J.L."/>
            <person name="Howad W."/>
            <person name="Gomez-Garrido J."/>
            <person name="Gut M."/>
            <person name="Julca I."/>
            <person name="Morata J."/>
            <person name="Puigdomenech P."/>
            <person name="Ribeca P."/>
            <person name="Rubio Cabetas M.J."/>
            <person name="Vlasova A."/>
            <person name="Wirthensohn M."/>
            <person name="Garcia-Mas J."/>
            <person name="Gabaldon T."/>
            <person name="Casacuberta J.M."/>
            <person name="Arus P."/>
        </authorList>
    </citation>
    <scope>NUCLEOTIDE SEQUENCE [LARGE SCALE GENOMIC DNA]</scope>
    <source>
        <strain evidence="2">cv. Texas</strain>
    </source>
</reference>
<dbReference type="AlphaFoldDB" id="A0A5E4FUW7"/>
<evidence type="ECO:0000313" key="1">
    <source>
        <dbReference type="EMBL" id="VVA31247.1"/>
    </source>
</evidence>
<dbReference type="EMBL" id="CABIKO010000210">
    <property type="protein sequence ID" value="VVA31247.1"/>
    <property type="molecule type" value="Genomic_DNA"/>
</dbReference>
<organism evidence="1 2">
    <name type="scientific">Prunus dulcis</name>
    <name type="common">Almond</name>
    <name type="synonym">Amygdalus dulcis</name>
    <dbReference type="NCBI Taxonomy" id="3755"/>
    <lineage>
        <taxon>Eukaryota</taxon>
        <taxon>Viridiplantae</taxon>
        <taxon>Streptophyta</taxon>
        <taxon>Embryophyta</taxon>
        <taxon>Tracheophyta</taxon>
        <taxon>Spermatophyta</taxon>
        <taxon>Magnoliopsida</taxon>
        <taxon>eudicotyledons</taxon>
        <taxon>Gunneridae</taxon>
        <taxon>Pentapetalae</taxon>
        <taxon>rosids</taxon>
        <taxon>fabids</taxon>
        <taxon>Rosales</taxon>
        <taxon>Rosaceae</taxon>
        <taxon>Amygdaloideae</taxon>
        <taxon>Amygdaleae</taxon>
        <taxon>Prunus</taxon>
    </lineage>
</organism>
<dbReference type="InParanoid" id="A0A5E4FUW7"/>
<protein>
    <submittedName>
        <fullName evidence="1">PREDICTED: reverse mRNAase</fullName>
    </submittedName>
</protein>
<gene>
    <name evidence="1" type="ORF">ALMOND_2B026838</name>
</gene>
<dbReference type="Gramene" id="VVA31247">
    <property type="protein sequence ID" value="VVA31247"/>
    <property type="gene ID" value="Prudul26B026838"/>
</dbReference>
<dbReference type="Proteomes" id="UP000327085">
    <property type="component" value="Chromosome 1"/>
</dbReference>
<name>A0A5E4FUW7_PRUDU</name>
<proteinExistence type="predicted"/>
<evidence type="ECO:0000313" key="2">
    <source>
        <dbReference type="Proteomes" id="UP000327085"/>
    </source>
</evidence>
<dbReference type="OMA" id="WWGNSEF"/>
<accession>A0A5E4FUW7</accession>